<gene>
    <name evidence="2" type="ORF">AAAT34_09655</name>
</gene>
<keyword evidence="3" id="KW-1185">Reference proteome</keyword>
<feature type="transmembrane region" description="Helical" evidence="1">
    <location>
        <begin position="41"/>
        <end position="60"/>
    </location>
</feature>
<dbReference type="EMBL" id="JBBNFP010000040">
    <property type="protein sequence ID" value="MEQ2487305.1"/>
    <property type="molecule type" value="Genomic_DNA"/>
</dbReference>
<name>A0ABV1FSM4_9BACT</name>
<comment type="caution">
    <text evidence="2">The sequence shown here is derived from an EMBL/GenBank/DDBJ whole genome shotgun (WGS) entry which is preliminary data.</text>
</comment>
<proteinExistence type="predicted"/>
<evidence type="ECO:0000256" key="1">
    <source>
        <dbReference type="SAM" id="Phobius"/>
    </source>
</evidence>
<sequence>MNNINKVRKMGLWMIAGGTLATLTVLNVIQETAWLNKVVWVALGALALWFVVTAVMRMMISRKNKSRKP</sequence>
<organism evidence="2 3">
    <name type="scientific">Hallella faecis</name>
    <dbReference type="NCBI Taxonomy" id="2841596"/>
    <lineage>
        <taxon>Bacteria</taxon>
        <taxon>Pseudomonadati</taxon>
        <taxon>Bacteroidota</taxon>
        <taxon>Bacteroidia</taxon>
        <taxon>Bacteroidales</taxon>
        <taxon>Prevotellaceae</taxon>
        <taxon>Hallella</taxon>
    </lineage>
</organism>
<evidence type="ECO:0000313" key="3">
    <source>
        <dbReference type="Proteomes" id="UP001487296"/>
    </source>
</evidence>
<reference evidence="2 3" key="1">
    <citation type="submission" date="2024-04" db="EMBL/GenBank/DDBJ databases">
        <title>Human intestinal bacterial collection.</title>
        <authorList>
            <person name="Pauvert C."/>
            <person name="Hitch T.C.A."/>
            <person name="Clavel T."/>
        </authorList>
    </citation>
    <scope>NUCLEOTIDE SEQUENCE [LARGE SCALE GENOMIC DNA]</scope>
    <source>
        <strain evidence="2 3">CLA-AA-H145</strain>
    </source>
</reference>
<dbReference type="Proteomes" id="UP001487296">
    <property type="component" value="Unassembled WGS sequence"/>
</dbReference>
<evidence type="ECO:0000313" key="2">
    <source>
        <dbReference type="EMBL" id="MEQ2487305.1"/>
    </source>
</evidence>
<keyword evidence="1" id="KW-0812">Transmembrane</keyword>
<accession>A0ABV1FSM4</accession>
<feature type="transmembrane region" description="Helical" evidence="1">
    <location>
        <begin position="12"/>
        <end position="29"/>
    </location>
</feature>
<keyword evidence="1" id="KW-1133">Transmembrane helix</keyword>
<dbReference type="RefSeq" id="WP_215760398.1">
    <property type="nucleotide sequence ID" value="NZ_JAHKBE010000042.1"/>
</dbReference>
<protein>
    <submittedName>
        <fullName evidence="2">Uncharacterized protein</fullName>
    </submittedName>
</protein>
<keyword evidence="1" id="KW-0472">Membrane</keyword>